<evidence type="ECO:0000313" key="12">
    <source>
        <dbReference type="Proteomes" id="UP001186944"/>
    </source>
</evidence>
<keyword evidence="3" id="KW-0677">Repeat</keyword>
<feature type="compositionally biased region" description="Polar residues" evidence="9">
    <location>
        <begin position="70"/>
        <end position="79"/>
    </location>
</feature>
<dbReference type="InterPro" id="IPR050589">
    <property type="entry name" value="Ikaros_C2H2-ZF"/>
</dbReference>
<dbReference type="Pfam" id="PF13909">
    <property type="entry name" value="zf-H2C2_5"/>
    <property type="match status" value="1"/>
</dbReference>
<dbReference type="GO" id="GO:0000978">
    <property type="term" value="F:RNA polymerase II cis-regulatory region sequence-specific DNA binding"/>
    <property type="evidence" value="ECO:0007669"/>
    <property type="project" value="TreeGrafter"/>
</dbReference>
<dbReference type="Gene3D" id="3.30.160.60">
    <property type="entry name" value="Classic Zinc Finger"/>
    <property type="match status" value="3"/>
</dbReference>
<organism evidence="11 12">
    <name type="scientific">Pinctada imbricata</name>
    <name type="common">Atlantic pearl-oyster</name>
    <name type="synonym">Pinctada martensii</name>
    <dbReference type="NCBI Taxonomy" id="66713"/>
    <lineage>
        <taxon>Eukaryota</taxon>
        <taxon>Metazoa</taxon>
        <taxon>Spiralia</taxon>
        <taxon>Lophotrochozoa</taxon>
        <taxon>Mollusca</taxon>
        <taxon>Bivalvia</taxon>
        <taxon>Autobranchia</taxon>
        <taxon>Pteriomorphia</taxon>
        <taxon>Pterioida</taxon>
        <taxon>Pterioidea</taxon>
        <taxon>Pteriidae</taxon>
        <taxon>Pinctada</taxon>
    </lineage>
</organism>
<dbReference type="PROSITE" id="PS50157">
    <property type="entry name" value="ZINC_FINGER_C2H2_2"/>
    <property type="match status" value="2"/>
</dbReference>
<feature type="domain" description="C2H2-type" evidence="10">
    <location>
        <begin position="273"/>
        <end position="300"/>
    </location>
</feature>
<dbReference type="EMBL" id="VSWD01000008">
    <property type="protein sequence ID" value="KAK3094801.1"/>
    <property type="molecule type" value="Genomic_DNA"/>
</dbReference>
<evidence type="ECO:0000256" key="1">
    <source>
        <dbReference type="ARBA" id="ARBA00004123"/>
    </source>
</evidence>
<feature type="region of interest" description="Disordered" evidence="9">
    <location>
        <begin position="375"/>
        <end position="405"/>
    </location>
</feature>
<comment type="subcellular location">
    <subcellularLocation>
        <location evidence="1">Nucleus</location>
    </subcellularLocation>
</comment>
<keyword evidence="5" id="KW-0862">Zinc</keyword>
<gene>
    <name evidence="11" type="ORF">FSP39_006381</name>
</gene>
<evidence type="ECO:0000256" key="8">
    <source>
        <dbReference type="PROSITE-ProRule" id="PRU00042"/>
    </source>
</evidence>
<dbReference type="Pfam" id="PF00096">
    <property type="entry name" value="zf-C2H2"/>
    <property type="match status" value="2"/>
</dbReference>
<dbReference type="Proteomes" id="UP001186944">
    <property type="component" value="Unassembled WGS sequence"/>
</dbReference>
<dbReference type="FunFam" id="3.30.160.60:FF:000446">
    <property type="entry name" value="Zinc finger protein"/>
    <property type="match status" value="1"/>
</dbReference>
<dbReference type="GO" id="GO:0005634">
    <property type="term" value="C:nucleus"/>
    <property type="evidence" value="ECO:0007669"/>
    <property type="project" value="UniProtKB-SubCell"/>
</dbReference>
<evidence type="ECO:0000256" key="5">
    <source>
        <dbReference type="ARBA" id="ARBA00022833"/>
    </source>
</evidence>
<reference evidence="11" key="1">
    <citation type="submission" date="2019-08" db="EMBL/GenBank/DDBJ databases">
        <title>The improved chromosome-level genome for the pearl oyster Pinctada fucata martensii using PacBio sequencing and Hi-C.</title>
        <authorList>
            <person name="Zheng Z."/>
        </authorList>
    </citation>
    <scope>NUCLEOTIDE SEQUENCE</scope>
    <source>
        <strain evidence="11">ZZ-2019</strain>
        <tissue evidence="11">Adductor muscle</tissue>
    </source>
</reference>
<evidence type="ECO:0000256" key="6">
    <source>
        <dbReference type="ARBA" id="ARBA00023125"/>
    </source>
</evidence>
<dbReference type="AlphaFoldDB" id="A0AA89BU69"/>
<dbReference type="PANTHER" id="PTHR24404">
    <property type="entry name" value="ZINC FINGER PROTEIN"/>
    <property type="match status" value="1"/>
</dbReference>
<evidence type="ECO:0000256" key="2">
    <source>
        <dbReference type="ARBA" id="ARBA00022723"/>
    </source>
</evidence>
<feature type="domain" description="C2H2-type" evidence="10">
    <location>
        <begin position="301"/>
        <end position="328"/>
    </location>
</feature>
<sequence length="405" mass="45363">MNNTANLAPSLVKPIIRTRRDEVKPASRTKPRRGGISRDVGSCDVTHHRLLTAPPSVLGRISQEPERNASHVTQSQRHTQVPPHAHMNPPTRHPINDRGDQSRLSISHGDVRSGMVGLSTRTVNSTMVSPVPNVTITHMPYHGLAIPGSLLQYPASMYPNMSRMTPNELSQLALAQYQGAAPHSAFPADLSKAKAPFINRNYLELAMLVCNTFRGKLFPCPHCRYVTDRRNNLKRHISTMHQACDKVLECCGVTFTTKASLREHIMIFHHNGYSCAYCGRRFCRKALLKRHLSVHSGQKDYSCPHCDYATSHKSNLERHKRIHERLRSIDDGHSFIDVEEVDEQEAFGEVEHLPVRPCQSGPHFGTGIDFPINYSKSISAPHESDEEGETTNKTVSICPDDDNLN</sequence>
<dbReference type="InterPro" id="IPR013087">
    <property type="entry name" value="Znf_C2H2_type"/>
</dbReference>
<dbReference type="PANTHER" id="PTHR24404:SF81">
    <property type="entry name" value="C2H2-TYPE DOMAIN-CONTAINING PROTEIN"/>
    <property type="match status" value="1"/>
</dbReference>
<dbReference type="InterPro" id="IPR036236">
    <property type="entry name" value="Znf_C2H2_sf"/>
</dbReference>
<dbReference type="GO" id="GO:0003700">
    <property type="term" value="F:DNA-binding transcription factor activity"/>
    <property type="evidence" value="ECO:0007669"/>
    <property type="project" value="TreeGrafter"/>
</dbReference>
<proteinExistence type="predicted"/>
<dbReference type="SMART" id="SM00355">
    <property type="entry name" value="ZnF_C2H2"/>
    <property type="match status" value="4"/>
</dbReference>
<name>A0AA89BU69_PINIB</name>
<keyword evidence="2" id="KW-0479">Metal-binding</keyword>
<keyword evidence="4 8" id="KW-0863">Zinc-finger</keyword>
<dbReference type="FunFam" id="3.30.160.60:FF:000100">
    <property type="entry name" value="Zinc finger 45-like"/>
    <property type="match status" value="1"/>
</dbReference>
<dbReference type="SUPFAM" id="SSF57667">
    <property type="entry name" value="beta-beta-alpha zinc fingers"/>
    <property type="match status" value="2"/>
</dbReference>
<accession>A0AA89BU69</accession>
<evidence type="ECO:0000256" key="7">
    <source>
        <dbReference type="ARBA" id="ARBA00023242"/>
    </source>
</evidence>
<dbReference type="GO" id="GO:0008270">
    <property type="term" value="F:zinc ion binding"/>
    <property type="evidence" value="ECO:0007669"/>
    <property type="project" value="UniProtKB-KW"/>
</dbReference>
<dbReference type="GO" id="GO:0006357">
    <property type="term" value="P:regulation of transcription by RNA polymerase II"/>
    <property type="evidence" value="ECO:0007669"/>
    <property type="project" value="TreeGrafter"/>
</dbReference>
<evidence type="ECO:0000256" key="9">
    <source>
        <dbReference type="SAM" id="MobiDB-lite"/>
    </source>
</evidence>
<evidence type="ECO:0000256" key="3">
    <source>
        <dbReference type="ARBA" id="ARBA00022737"/>
    </source>
</evidence>
<comment type="caution">
    <text evidence="11">The sequence shown here is derived from an EMBL/GenBank/DDBJ whole genome shotgun (WGS) entry which is preliminary data.</text>
</comment>
<dbReference type="PROSITE" id="PS00028">
    <property type="entry name" value="ZINC_FINGER_C2H2_1"/>
    <property type="match status" value="1"/>
</dbReference>
<keyword evidence="7" id="KW-0539">Nucleus</keyword>
<evidence type="ECO:0000259" key="10">
    <source>
        <dbReference type="PROSITE" id="PS50157"/>
    </source>
</evidence>
<feature type="region of interest" description="Disordered" evidence="9">
    <location>
        <begin position="20"/>
        <end position="101"/>
    </location>
</feature>
<keyword evidence="6" id="KW-0238">DNA-binding</keyword>
<keyword evidence="12" id="KW-1185">Reference proteome</keyword>
<evidence type="ECO:0000313" key="11">
    <source>
        <dbReference type="EMBL" id="KAK3094801.1"/>
    </source>
</evidence>
<evidence type="ECO:0000256" key="4">
    <source>
        <dbReference type="ARBA" id="ARBA00022771"/>
    </source>
</evidence>
<protein>
    <recommendedName>
        <fullName evidence="10">C2H2-type domain-containing protein</fullName>
    </recommendedName>
</protein>